<evidence type="ECO:0000313" key="1">
    <source>
        <dbReference type="EMBL" id="POG57734.1"/>
    </source>
</evidence>
<gene>
    <name evidence="1" type="ORF">GLOIN_2v1886353</name>
</gene>
<proteinExistence type="predicted"/>
<dbReference type="EMBL" id="AUPC02000630">
    <property type="protein sequence ID" value="POG57734.1"/>
    <property type="molecule type" value="Genomic_DNA"/>
</dbReference>
<sequence length="59" mass="6862">MGETKGNSENERNISKVWRLIGQTGIQYFEGLTVFERMEFNISKVYTGFYFGTGHLIHE</sequence>
<accession>A0A2P4NX72</accession>
<protein>
    <submittedName>
        <fullName evidence="1">Uncharacterized protein</fullName>
    </submittedName>
</protein>
<organism evidence="1 2">
    <name type="scientific">Rhizophagus irregularis (strain DAOM 181602 / DAOM 197198 / MUCL 43194)</name>
    <name type="common">Arbuscular mycorrhizal fungus</name>
    <name type="synonym">Glomus intraradices</name>
    <dbReference type="NCBI Taxonomy" id="747089"/>
    <lineage>
        <taxon>Eukaryota</taxon>
        <taxon>Fungi</taxon>
        <taxon>Fungi incertae sedis</taxon>
        <taxon>Mucoromycota</taxon>
        <taxon>Glomeromycotina</taxon>
        <taxon>Glomeromycetes</taxon>
        <taxon>Glomerales</taxon>
        <taxon>Glomeraceae</taxon>
        <taxon>Rhizophagus</taxon>
    </lineage>
</organism>
<reference evidence="1 2" key="1">
    <citation type="journal article" date="2013" name="Proc. Natl. Acad. Sci. U.S.A.">
        <title>Genome of an arbuscular mycorrhizal fungus provides insight into the oldest plant symbiosis.</title>
        <authorList>
            <person name="Tisserant E."/>
            <person name="Malbreil M."/>
            <person name="Kuo A."/>
            <person name="Kohler A."/>
            <person name="Symeonidi A."/>
            <person name="Balestrini R."/>
            <person name="Charron P."/>
            <person name="Duensing N."/>
            <person name="Frei Dit Frey N."/>
            <person name="Gianinazzi-Pearson V."/>
            <person name="Gilbert L.B."/>
            <person name="Handa Y."/>
            <person name="Herr J.R."/>
            <person name="Hijri M."/>
            <person name="Koul R."/>
            <person name="Kawaguchi M."/>
            <person name="Krajinski F."/>
            <person name="Lammers P.J."/>
            <person name="Masclaux F.G."/>
            <person name="Murat C."/>
            <person name="Morin E."/>
            <person name="Ndikumana S."/>
            <person name="Pagni M."/>
            <person name="Petitpierre D."/>
            <person name="Requena N."/>
            <person name="Rosikiewicz P."/>
            <person name="Riley R."/>
            <person name="Saito K."/>
            <person name="San Clemente H."/>
            <person name="Shapiro H."/>
            <person name="van Tuinen D."/>
            <person name="Becard G."/>
            <person name="Bonfante P."/>
            <person name="Paszkowski U."/>
            <person name="Shachar-Hill Y.Y."/>
            <person name="Tuskan G.A."/>
            <person name="Young P.W."/>
            <person name="Sanders I.R."/>
            <person name="Henrissat B."/>
            <person name="Rensing S.A."/>
            <person name="Grigoriev I.V."/>
            <person name="Corradi N."/>
            <person name="Roux C."/>
            <person name="Martin F."/>
        </authorList>
    </citation>
    <scope>NUCLEOTIDE SEQUENCE [LARGE SCALE GENOMIC DNA]</scope>
    <source>
        <strain evidence="1 2">DAOM 197198</strain>
    </source>
</reference>
<comment type="caution">
    <text evidence="1">The sequence shown here is derived from an EMBL/GenBank/DDBJ whole genome shotgun (WGS) entry which is preliminary data.</text>
</comment>
<name>A0A2P4NX72_RHIID</name>
<keyword evidence="2" id="KW-1185">Reference proteome</keyword>
<evidence type="ECO:0000313" key="2">
    <source>
        <dbReference type="Proteomes" id="UP000018888"/>
    </source>
</evidence>
<dbReference type="Proteomes" id="UP000018888">
    <property type="component" value="Unassembled WGS sequence"/>
</dbReference>
<reference evidence="1 2" key="2">
    <citation type="journal article" date="2018" name="New Phytol.">
        <title>High intraspecific genome diversity in the model arbuscular mycorrhizal symbiont Rhizophagus irregularis.</title>
        <authorList>
            <person name="Chen E.C.H."/>
            <person name="Morin E."/>
            <person name="Beaudet D."/>
            <person name="Noel J."/>
            <person name="Yildirir G."/>
            <person name="Ndikumana S."/>
            <person name="Charron P."/>
            <person name="St-Onge C."/>
            <person name="Giorgi J."/>
            <person name="Kruger M."/>
            <person name="Marton T."/>
            <person name="Ropars J."/>
            <person name="Grigoriev I.V."/>
            <person name="Hainaut M."/>
            <person name="Henrissat B."/>
            <person name="Roux C."/>
            <person name="Martin F."/>
            <person name="Corradi N."/>
        </authorList>
    </citation>
    <scope>NUCLEOTIDE SEQUENCE [LARGE SCALE GENOMIC DNA]</scope>
    <source>
        <strain evidence="1 2">DAOM 197198</strain>
    </source>
</reference>
<dbReference type="AlphaFoldDB" id="A0A2P4NX72"/>